<dbReference type="EMBL" id="LGAP01000044">
    <property type="protein sequence ID" value="KOF12986.1"/>
    <property type="molecule type" value="Genomic_DNA"/>
</dbReference>
<dbReference type="NCBIfam" id="NF037995">
    <property type="entry name" value="TRAP_S1"/>
    <property type="match status" value="1"/>
</dbReference>
<dbReference type="CDD" id="cd13603">
    <property type="entry name" value="PBP2_TRAP_Siap_TeaA_like"/>
    <property type="match status" value="1"/>
</dbReference>
<name>A0A0L8BE92_ENSAD</name>
<evidence type="ECO:0000256" key="2">
    <source>
        <dbReference type="SAM" id="SignalP"/>
    </source>
</evidence>
<dbReference type="Proteomes" id="UP000037425">
    <property type="component" value="Unassembled WGS sequence"/>
</dbReference>
<proteinExistence type="predicted"/>
<dbReference type="InterPro" id="IPR038404">
    <property type="entry name" value="TRAP_DctP_sf"/>
</dbReference>
<dbReference type="PANTHER" id="PTHR33376:SF4">
    <property type="entry name" value="SIALIC ACID-BINDING PERIPLASMIC PROTEIN SIAP"/>
    <property type="match status" value="1"/>
</dbReference>
<dbReference type="RefSeq" id="WP_053252968.1">
    <property type="nucleotide sequence ID" value="NZ_LGAP01000044.1"/>
</dbReference>
<evidence type="ECO:0000313" key="3">
    <source>
        <dbReference type="EMBL" id="KOF12986.1"/>
    </source>
</evidence>
<dbReference type="OrthoDB" id="9803763at2"/>
<dbReference type="Gene3D" id="3.40.190.170">
    <property type="entry name" value="Bacterial extracellular solute-binding protein, family 7"/>
    <property type="match status" value="1"/>
</dbReference>
<dbReference type="InterPro" id="IPR006311">
    <property type="entry name" value="TAT_signal"/>
</dbReference>
<dbReference type="InterPro" id="IPR018389">
    <property type="entry name" value="DctP_fam"/>
</dbReference>
<dbReference type="PANTHER" id="PTHR33376">
    <property type="match status" value="1"/>
</dbReference>
<protein>
    <submittedName>
        <fullName evidence="3">ABC transporter substrate-binding protein</fullName>
    </submittedName>
</protein>
<dbReference type="GO" id="GO:0055085">
    <property type="term" value="P:transmembrane transport"/>
    <property type="evidence" value="ECO:0007669"/>
    <property type="project" value="InterPro"/>
</dbReference>
<organism evidence="3 4">
    <name type="scientific">Ensifer adhaerens</name>
    <name type="common">Sinorhizobium morelense</name>
    <dbReference type="NCBI Taxonomy" id="106592"/>
    <lineage>
        <taxon>Bacteria</taxon>
        <taxon>Pseudomonadati</taxon>
        <taxon>Pseudomonadota</taxon>
        <taxon>Alphaproteobacteria</taxon>
        <taxon>Hyphomicrobiales</taxon>
        <taxon>Rhizobiaceae</taxon>
        <taxon>Sinorhizobium/Ensifer group</taxon>
        <taxon>Ensifer</taxon>
    </lineage>
</organism>
<feature type="chain" id="PRO_5005581002" evidence="2">
    <location>
        <begin position="22"/>
        <end position="333"/>
    </location>
</feature>
<dbReference type="PROSITE" id="PS51318">
    <property type="entry name" value="TAT"/>
    <property type="match status" value="1"/>
</dbReference>
<comment type="caution">
    <text evidence="3">The sequence shown here is derived from an EMBL/GenBank/DDBJ whole genome shotgun (WGS) entry which is preliminary data.</text>
</comment>
<dbReference type="Pfam" id="PF03480">
    <property type="entry name" value="DctP"/>
    <property type="match status" value="1"/>
</dbReference>
<keyword evidence="1 2" id="KW-0732">Signal</keyword>
<gene>
    <name evidence="3" type="ORF">AC244_32580</name>
</gene>
<evidence type="ECO:0000313" key="4">
    <source>
        <dbReference type="Proteomes" id="UP000037425"/>
    </source>
</evidence>
<feature type="signal peptide" evidence="2">
    <location>
        <begin position="1"/>
        <end position="21"/>
    </location>
</feature>
<evidence type="ECO:0000256" key="1">
    <source>
        <dbReference type="ARBA" id="ARBA00022729"/>
    </source>
</evidence>
<reference evidence="4" key="1">
    <citation type="submission" date="2015-07" db="EMBL/GenBank/DDBJ databases">
        <title>Whole genome sequence of an Ensifer adhaerens strain isolated from a cave pool in the Wind Cave National Park.</title>
        <authorList>
            <person name="Eng W.W.H."/>
            <person name="Gan H.M."/>
            <person name="Barton H.A."/>
            <person name="Savka M.A."/>
        </authorList>
    </citation>
    <scope>NUCLEOTIDE SEQUENCE [LARGE SCALE GENOMIC DNA]</scope>
    <source>
        <strain evidence="4">SD006</strain>
    </source>
</reference>
<dbReference type="AlphaFoldDB" id="A0A0L8BE92"/>
<sequence>MLRLNRRAFNLSLLATGAATLATPALTGRAAAARPVLIASLLGENKPETKVWLKIRDLVDAALPGRFAFNIVPNAALGGEKDVNEGLRLGAIQGSLSTLSALSAWVPESQLFDMPFLFRDADHVRAAVTSKAGDALKVKLEGEGFIVGDYVNYGARHLLAKEPLMHPGDVARKRLRVIQSPLHAALWESFGAVPVGLPITETYNALATGVVDAMDLTKSAYAGFKLYEVVPDVIETGHIWASGAIVFAKPFWNNLTSEERDVFRDAAIEGARHFNALIVADEAASVETAKAAGARLHVAEDRDGWVAGARKVWVAYADKVGGMEVVEAVQATG</sequence>
<accession>A0A0L8BE92</accession>
<dbReference type="PATRIC" id="fig|106592.7.peg.5990"/>